<sequence length="132" mass="14299">MDLPSFHNQQATSSTSSSSSHPSLTLQVQQQSSIDHTTSFPEYRALRSSARVKAAKQKELEKDNGKERDAAEQASSSASSLPVDSVSSRAIRSSPASKHRRTRDTDVKGKGKAKDSSDESSARSSKRYAQSL</sequence>
<dbReference type="EMBL" id="KN832973">
    <property type="protein sequence ID" value="KIM90588.1"/>
    <property type="molecule type" value="Genomic_DNA"/>
</dbReference>
<gene>
    <name evidence="2" type="ORF">PILCRDRAFT_188767</name>
</gene>
<evidence type="ECO:0000313" key="3">
    <source>
        <dbReference type="Proteomes" id="UP000054166"/>
    </source>
</evidence>
<feature type="region of interest" description="Disordered" evidence="1">
    <location>
        <begin position="1"/>
        <end position="132"/>
    </location>
</feature>
<dbReference type="InParanoid" id="A0A0C3BVP3"/>
<dbReference type="AlphaFoldDB" id="A0A0C3BVP3"/>
<dbReference type="HOGENOM" id="CLU_1917831_0_0_1"/>
<organism evidence="2 3">
    <name type="scientific">Piloderma croceum (strain F 1598)</name>
    <dbReference type="NCBI Taxonomy" id="765440"/>
    <lineage>
        <taxon>Eukaryota</taxon>
        <taxon>Fungi</taxon>
        <taxon>Dikarya</taxon>
        <taxon>Basidiomycota</taxon>
        <taxon>Agaricomycotina</taxon>
        <taxon>Agaricomycetes</taxon>
        <taxon>Agaricomycetidae</taxon>
        <taxon>Atheliales</taxon>
        <taxon>Atheliaceae</taxon>
        <taxon>Piloderma</taxon>
    </lineage>
</organism>
<evidence type="ECO:0000256" key="1">
    <source>
        <dbReference type="SAM" id="MobiDB-lite"/>
    </source>
</evidence>
<feature type="compositionally biased region" description="Basic and acidic residues" evidence="1">
    <location>
        <begin position="103"/>
        <end position="121"/>
    </location>
</feature>
<feature type="compositionally biased region" description="Low complexity" evidence="1">
    <location>
        <begin position="72"/>
        <end position="90"/>
    </location>
</feature>
<keyword evidence="3" id="KW-1185">Reference proteome</keyword>
<feature type="compositionally biased region" description="Polar residues" evidence="1">
    <location>
        <begin position="21"/>
        <end position="40"/>
    </location>
</feature>
<reference evidence="3" key="2">
    <citation type="submission" date="2015-01" db="EMBL/GenBank/DDBJ databases">
        <title>Evolutionary Origins and Diversification of the Mycorrhizal Mutualists.</title>
        <authorList>
            <consortium name="DOE Joint Genome Institute"/>
            <consortium name="Mycorrhizal Genomics Consortium"/>
            <person name="Kohler A."/>
            <person name="Kuo A."/>
            <person name="Nagy L.G."/>
            <person name="Floudas D."/>
            <person name="Copeland A."/>
            <person name="Barry K.W."/>
            <person name="Cichocki N."/>
            <person name="Veneault-Fourrey C."/>
            <person name="LaButti K."/>
            <person name="Lindquist E.A."/>
            <person name="Lipzen A."/>
            <person name="Lundell T."/>
            <person name="Morin E."/>
            <person name="Murat C."/>
            <person name="Riley R."/>
            <person name="Ohm R."/>
            <person name="Sun H."/>
            <person name="Tunlid A."/>
            <person name="Henrissat B."/>
            <person name="Grigoriev I.V."/>
            <person name="Hibbett D.S."/>
            <person name="Martin F."/>
        </authorList>
    </citation>
    <scope>NUCLEOTIDE SEQUENCE [LARGE SCALE GENOMIC DNA]</scope>
    <source>
        <strain evidence="3">F 1598</strain>
    </source>
</reference>
<proteinExistence type="predicted"/>
<reference evidence="2 3" key="1">
    <citation type="submission" date="2014-04" db="EMBL/GenBank/DDBJ databases">
        <authorList>
            <consortium name="DOE Joint Genome Institute"/>
            <person name="Kuo A."/>
            <person name="Tarkka M."/>
            <person name="Buscot F."/>
            <person name="Kohler A."/>
            <person name="Nagy L.G."/>
            <person name="Floudas D."/>
            <person name="Copeland A."/>
            <person name="Barry K.W."/>
            <person name="Cichocki N."/>
            <person name="Veneault-Fourrey C."/>
            <person name="LaButti K."/>
            <person name="Lindquist E.A."/>
            <person name="Lipzen A."/>
            <person name="Lundell T."/>
            <person name="Morin E."/>
            <person name="Murat C."/>
            <person name="Sun H."/>
            <person name="Tunlid A."/>
            <person name="Henrissat B."/>
            <person name="Grigoriev I.V."/>
            <person name="Hibbett D.S."/>
            <person name="Martin F."/>
            <person name="Nordberg H.P."/>
            <person name="Cantor M.N."/>
            <person name="Hua S.X."/>
        </authorList>
    </citation>
    <scope>NUCLEOTIDE SEQUENCE [LARGE SCALE GENOMIC DNA]</scope>
    <source>
        <strain evidence="2 3">F 1598</strain>
    </source>
</reference>
<accession>A0A0C3BVP3</accession>
<name>A0A0C3BVP3_PILCF</name>
<dbReference type="Proteomes" id="UP000054166">
    <property type="component" value="Unassembled WGS sequence"/>
</dbReference>
<feature type="compositionally biased region" description="Polar residues" evidence="1">
    <location>
        <begin position="1"/>
        <end position="11"/>
    </location>
</feature>
<evidence type="ECO:0000313" key="2">
    <source>
        <dbReference type="EMBL" id="KIM90588.1"/>
    </source>
</evidence>
<feature type="compositionally biased region" description="Basic and acidic residues" evidence="1">
    <location>
        <begin position="56"/>
        <end position="71"/>
    </location>
</feature>
<protein>
    <submittedName>
        <fullName evidence="2">Uncharacterized protein</fullName>
    </submittedName>
</protein>